<comment type="caution">
    <text evidence="7">The sequence shown here is derived from an EMBL/GenBank/DDBJ whole genome shotgun (WGS) entry which is preliminary data.</text>
</comment>
<accession>A0A4Q2SZN0</accession>
<dbReference type="InterPro" id="IPR050390">
    <property type="entry name" value="C5-Methyltransferase"/>
</dbReference>
<dbReference type="SUPFAM" id="SSF53335">
    <property type="entry name" value="S-adenosyl-L-methionine-dependent methyltransferases"/>
    <property type="match status" value="1"/>
</dbReference>
<dbReference type="InterPro" id="IPR029063">
    <property type="entry name" value="SAM-dependent_MTases_sf"/>
</dbReference>
<keyword evidence="8" id="KW-1185">Reference proteome</keyword>
<name>A0A4Q2SZN0_9HYPH</name>
<dbReference type="GO" id="GO:0003886">
    <property type="term" value="F:DNA (cytosine-5-)-methyltransferase activity"/>
    <property type="evidence" value="ECO:0007669"/>
    <property type="project" value="UniProtKB-EC"/>
</dbReference>
<sequence length="623" mass="66856">MNANFSLDNRMTVVLFAGMGGGCDGLEMAGFPVHLAINHDPVAVAVHQVRHPHTRHERCDVFEVCPKQATRGRGVRVLHASPDCTHFSVAKGGKPVSRRRRSLAWVVCRWAGQVGPETITLENVPEIQTWGPLIAKRCPKTGRVMRLDGSVAARGERVPVQQQWLIPDPKHKGRIWRAWLAHMHGLGYRFEGRVLVCADYGIPTIRKRFFGIAQAGGGDISWPERTHAPRKLAKKLGLKPWVGAHTIIDFSLPVKSIFGRKKELAEATKRRTARGVVRYVVEAAKPFIVPITHSGADRVHSLDEPLRTLTTAHRGEMAVAVPHLAVMRNSGKPYSAADEPLQTLTAGGANPALIAATLVQSGYGEREGQVPRALDIGEPLGTQVAGGSKAALVAAFLAQHNSDPRADGTKHARKGRSIEEPLAAVTTSPQVGVSAVFMAQHSAGSHPGQPARDLAEPLSTVTSTGSQQGVVAASMLNLRGTDKAGRDAREPLATVSAGGSHAGLILGFLQHYYGTGGQDQSLADPLGALTAKARHGLVTVKVGRETYVITDIGMRMLEPEEGAAAHGFAKGSLPDTITIDGKTRKLTKTEKYHLVGNSVPPRMVQLLAECNVRRELVSLEAAE</sequence>
<evidence type="ECO:0000256" key="6">
    <source>
        <dbReference type="ARBA" id="ARBA00047422"/>
    </source>
</evidence>
<dbReference type="AlphaFoldDB" id="A0A4Q2SZN0"/>
<dbReference type="PANTHER" id="PTHR10629:SF52">
    <property type="entry name" value="DNA (CYTOSINE-5)-METHYLTRANSFERASE 1"/>
    <property type="match status" value="1"/>
</dbReference>
<dbReference type="EMBL" id="SDVB01000253">
    <property type="protein sequence ID" value="RYC10060.1"/>
    <property type="molecule type" value="Genomic_DNA"/>
</dbReference>
<dbReference type="RefSeq" id="WP_129333452.1">
    <property type="nucleotide sequence ID" value="NZ_SDVB01000253.1"/>
</dbReference>
<evidence type="ECO:0000313" key="8">
    <source>
        <dbReference type="Proteomes" id="UP000291088"/>
    </source>
</evidence>
<gene>
    <name evidence="7" type="ORF">EUU22_18465</name>
</gene>
<dbReference type="GO" id="GO:0044027">
    <property type="term" value="P:negative regulation of gene expression via chromosomal CpG island methylation"/>
    <property type="evidence" value="ECO:0007669"/>
    <property type="project" value="TreeGrafter"/>
</dbReference>
<dbReference type="GO" id="GO:0003677">
    <property type="term" value="F:DNA binding"/>
    <property type="evidence" value="ECO:0007669"/>
    <property type="project" value="TreeGrafter"/>
</dbReference>
<proteinExistence type="predicted"/>
<dbReference type="GO" id="GO:0009307">
    <property type="term" value="P:DNA restriction-modification system"/>
    <property type="evidence" value="ECO:0007669"/>
    <property type="project" value="UniProtKB-KW"/>
</dbReference>
<dbReference type="GO" id="GO:0032259">
    <property type="term" value="P:methylation"/>
    <property type="evidence" value="ECO:0007669"/>
    <property type="project" value="UniProtKB-KW"/>
</dbReference>
<dbReference type="EC" id="2.1.1.37" evidence="1"/>
<keyword evidence="5" id="KW-0680">Restriction system</keyword>
<keyword evidence="2 7" id="KW-0489">Methyltransferase</keyword>
<dbReference type="Proteomes" id="UP000291088">
    <property type="component" value="Unassembled WGS sequence"/>
</dbReference>
<organism evidence="7 8">
    <name type="scientific">Ciceribacter ferrooxidans</name>
    <dbReference type="NCBI Taxonomy" id="2509717"/>
    <lineage>
        <taxon>Bacteria</taxon>
        <taxon>Pseudomonadati</taxon>
        <taxon>Pseudomonadota</taxon>
        <taxon>Alphaproteobacteria</taxon>
        <taxon>Hyphomicrobiales</taxon>
        <taxon>Rhizobiaceae</taxon>
        <taxon>Ciceribacter</taxon>
    </lineage>
</organism>
<evidence type="ECO:0000256" key="3">
    <source>
        <dbReference type="ARBA" id="ARBA00022679"/>
    </source>
</evidence>
<dbReference type="Gene3D" id="3.40.50.150">
    <property type="entry name" value="Vaccinia Virus protein VP39"/>
    <property type="match status" value="1"/>
</dbReference>
<evidence type="ECO:0000256" key="2">
    <source>
        <dbReference type="ARBA" id="ARBA00022603"/>
    </source>
</evidence>
<evidence type="ECO:0000313" key="7">
    <source>
        <dbReference type="EMBL" id="RYC10060.1"/>
    </source>
</evidence>
<dbReference type="PANTHER" id="PTHR10629">
    <property type="entry name" value="CYTOSINE-SPECIFIC METHYLTRANSFERASE"/>
    <property type="match status" value="1"/>
</dbReference>
<dbReference type="OrthoDB" id="9813719at2"/>
<evidence type="ECO:0000256" key="4">
    <source>
        <dbReference type="ARBA" id="ARBA00022691"/>
    </source>
</evidence>
<comment type="catalytic activity">
    <reaction evidence="6">
        <text>a 2'-deoxycytidine in DNA + S-adenosyl-L-methionine = a 5-methyl-2'-deoxycytidine in DNA + S-adenosyl-L-homocysteine + H(+)</text>
        <dbReference type="Rhea" id="RHEA:13681"/>
        <dbReference type="Rhea" id="RHEA-COMP:11369"/>
        <dbReference type="Rhea" id="RHEA-COMP:11370"/>
        <dbReference type="ChEBI" id="CHEBI:15378"/>
        <dbReference type="ChEBI" id="CHEBI:57856"/>
        <dbReference type="ChEBI" id="CHEBI:59789"/>
        <dbReference type="ChEBI" id="CHEBI:85452"/>
        <dbReference type="ChEBI" id="CHEBI:85454"/>
        <dbReference type="EC" id="2.1.1.37"/>
    </reaction>
</comment>
<dbReference type="InterPro" id="IPR001525">
    <property type="entry name" value="C5_MeTfrase"/>
</dbReference>
<keyword evidence="3 7" id="KW-0808">Transferase</keyword>
<reference evidence="7 8" key="1">
    <citation type="submission" date="2019-01" db="EMBL/GenBank/DDBJ databases">
        <authorList>
            <person name="Deng T."/>
        </authorList>
    </citation>
    <scope>NUCLEOTIDE SEQUENCE [LARGE SCALE GENOMIC DNA]</scope>
    <source>
        <strain evidence="7 8">F8825</strain>
    </source>
</reference>
<protein>
    <recommendedName>
        <fullName evidence="1">DNA (cytosine-5-)-methyltransferase</fullName>
        <ecNumber evidence="1">2.1.1.37</ecNumber>
    </recommendedName>
</protein>
<evidence type="ECO:0000256" key="1">
    <source>
        <dbReference type="ARBA" id="ARBA00011975"/>
    </source>
</evidence>
<dbReference type="Pfam" id="PF00145">
    <property type="entry name" value="DNA_methylase"/>
    <property type="match status" value="2"/>
</dbReference>
<evidence type="ECO:0000256" key="5">
    <source>
        <dbReference type="ARBA" id="ARBA00022747"/>
    </source>
</evidence>
<keyword evidence="4" id="KW-0949">S-adenosyl-L-methionine</keyword>